<name>A0AAV3RDI9_LITER</name>
<comment type="caution">
    <text evidence="1">The sequence shown here is derived from an EMBL/GenBank/DDBJ whole genome shotgun (WGS) entry which is preliminary data.</text>
</comment>
<accession>A0AAV3RDI9</accession>
<proteinExistence type="predicted"/>
<gene>
    <name evidence="1" type="ORF">LIER_26849</name>
</gene>
<dbReference type="Proteomes" id="UP001454036">
    <property type="component" value="Unassembled WGS sequence"/>
</dbReference>
<keyword evidence="2" id="KW-1185">Reference proteome</keyword>
<evidence type="ECO:0000313" key="2">
    <source>
        <dbReference type="Proteomes" id="UP001454036"/>
    </source>
</evidence>
<protein>
    <submittedName>
        <fullName evidence="1">Uncharacterized protein</fullName>
    </submittedName>
</protein>
<organism evidence="1 2">
    <name type="scientific">Lithospermum erythrorhizon</name>
    <name type="common">Purple gromwell</name>
    <name type="synonym">Lithospermum officinale var. erythrorhizon</name>
    <dbReference type="NCBI Taxonomy" id="34254"/>
    <lineage>
        <taxon>Eukaryota</taxon>
        <taxon>Viridiplantae</taxon>
        <taxon>Streptophyta</taxon>
        <taxon>Embryophyta</taxon>
        <taxon>Tracheophyta</taxon>
        <taxon>Spermatophyta</taxon>
        <taxon>Magnoliopsida</taxon>
        <taxon>eudicotyledons</taxon>
        <taxon>Gunneridae</taxon>
        <taxon>Pentapetalae</taxon>
        <taxon>asterids</taxon>
        <taxon>lamiids</taxon>
        <taxon>Boraginales</taxon>
        <taxon>Boraginaceae</taxon>
        <taxon>Boraginoideae</taxon>
        <taxon>Lithospermeae</taxon>
        <taxon>Lithospermum</taxon>
    </lineage>
</organism>
<sequence>MVWRKVFAESGSVELEWCMSAVYWLWYESNGRLHGRKGNDEEWVFEKVRLDVCGRLQGCKGMWLKIRNSWELALQRGISLEIFQYMIRCIVELCRGFHL</sequence>
<evidence type="ECO:0000313" key="1">
    <source>
        <dbReference type="EMBL" id="GAA0173180.1"/>
    </source>
</evidence>
<reference evidence="1 2" key="1">
    <citation type="submission" date="2024-01" db="EMBL/GenBank/DDBJ databases">
        <title>The complete chloroplast genome sequence of Lithospermum erythrorhizon: insights into the phylogenetic relationship among Boraginaceae species and the maternal lineages of purple gromwells.</title>
        <authorList>
            <person name="Okada T."/>
            <person name="Watanabe K."/>
        </authorList>
    </citation>
    <scope>NUCLEOTIDE SEQUENCE [LARGE SCALE GENOMIC DNA]</scope>
</reference>
<dbReference type="EMBL" id="BAABME010008475">
    <property type="protein sequence ID" value="GAA0173180.1"/>
    <property type="molecule type" value="Genomic_DNA"/>
</dbReference>
<dbReference type="AlphaFoldDB" id="A0AAV3RDI9"/>